<dbReference type="SUPFAM" id="SSF48097">
    <property type="entry name" value="Regulator of G-protein signaling, RGS"/>
    <property type="match status" value="1"/>
</dbReference>
<dbReference type="PROSITE" id="PS51207">
    <property type="entry name" value="PXA"/>
    <property type="match status" value="1"/>
</dbReference>
<keyword evidence="1" id="KW-1133">Transmembrane helix</keyword>
<evidence type="ECO:0000259" key="4">
    <source>
        <dbReference type="PROSITE" id="PS51207"/>
    </source>
</evidence>
<dbReference type="SMART" id="SM00313">
    <property type="entry name" value="PXA"/>
    <property type="match status" value="1"/>
</dbReference>
<evidence type="ECO:0000259" key="2">
    <source>
        <dbReference type="PROSITE" id="PS50132"/>
    </source>
</evidence>
<dbReference type="InterPro" id="IPR003114">
    <property type="entry name" value="Phox_assoc"/>
</dbReference>
<feature type="domain" description="RGS" evidence="2">
    <location>
        <begin position="297"/>
        <end position="426"/>
    </location>
</feature>
<organism evidence="5">
    <name type="scientific">Melanaphis sacchari</name>
    <dbReference type="NCBI Taxonomy" id="742174"/>
    <lineage>
        <taxon>Eukaryota</taxon>
        <taxon>Metazoa</taxon>
        <taxon>Ecdysozoa</taxon>
        <taxon>Arthropoda</taxon>
        <taxon>Hexapoda</taxon>
        <taxon>Insecta</taxon>
        <taxon>Pterygota</taxon>
        <taxon>Neoptera</taxon>
        <taxon>Paraneoptera</taxon>
        <taxon>Hemiptera</taxon>
        <taxon>Sternorrhyncha</taxon>
        <taxon>Aphidomorpha</taxon>
        <taxon>Aphidoidea</taxon>
        <taxon>Aphididae</taxon>
        <taxon>Aphidini</taxon>
        <taxon>Melanaphis</taxon>
    </lineage>
</organism>
<dbReference type="InterPro" id="IPR016137">
    <property type="entry name" value="RGS"/>
</dbReference>
<dbReference type="Pfam" id="PF02194">
    <property type="entry name" value="PXA"/>
    <property type="match status" value="1"/>
</dbReference>
<evidence type="ECO:0000313" key="5">
    <source>
        <dbReference type="EMBL" id="MBW16101.1"/>
    </source>
</evidence>
<dbReference type="InterPro" id="IPR037436">
    <property type="entry name" value="SNX14_PX"/>
</dbReference>
<dbReference type="Pfam" id="PF00615">
    <property type="entry name" value="RGS"/>
    <property type="match status" value="1"/>
</dbReference>
<keyword evidence="1" id="KW-0472">Membrane</keyword>
<feature type="transmembrane region" description="Helical" evidence="1">
    <location>
        <begin position="13"/>
        <end position="30"/>
    </location>
</feature>
<dbReference type="GO" id="GO:0097352">
    <property type="term" value="P:autophagosome maturation"/>
    <property type="evidence" value="ECO:0007669"/>
    <property type="project" value="TreeGrafter"/>
</dbReference>
<dbReference type="PROSITE" id="PS50132">
    <property type="entry name" value="RGS"/>
    <property type="match status" value="1"/>
</dbReference>
<dbReference type="SMART" id="SM00315">
    <property type="entry name" value="RGS"/>
    <property type="match status" value="1"/>
</dbReference>
<feature type="domain" description="PX" evidence="3">
    <location>
        <begin position="507"/>
        <end position="684"/>
    </location>
</feature>
<dbReference type="PANTHER" id="PTHR22775:SF44">
    <property type="entry name" value="SORTING NEXIN-14"/>
    <property type="match status" value="1"/>
</dbReference>
<sequence>MKDILDLLTDDRIVYYGVVTISCVLLFNLFVWGCLSFIIVIIAIGCGYYMFDYAFKNQNLNTSFVSKNKFDKTYKYKCNNCKNCNSCDLHLKCLNQETPWKGLLIPEQIDSSIDKLLSKIIKVYVESWYENISNDPHFVKEIKQVIRFATSVLLKRLLQLNLEDIVLCKVIPICLSHIRHCQQMEKGEKISYHYAVSNRKVEILYLKKVSSSLLPFLTRQTDLQCMIFYTLVRELLSLWVLLPISDVICSPANINIVWSKLSKSSVINSTTTICKDEQVEFLSKFIGENQHDTIQLEMRSIFKDPTILSAFTVFLKRKGAVHLLQFCLDVDQFNKRMLRPEISSQELDMLYRDAWDIFSVYFSSHSPDCISFDPELVSQLRKVLSKDVIKLQNSKPLYQAYEQTYSTLQNTYWVEFHNSDEYFSWICGPRNIPDISSSKESLSNNEKKNNASKLSRKLNRIKGAMKSSTIHDGQFDSLSSECDPEYGEDLSVDNEIINSERDLSTWKVTDVTSAMKLESGSNGGQSLVFFITVETVKNDSIKQWCVERRLADFYTLKSKLTEFHGVFVDARLPSRRILLQKTENNDIYVQFLNQLLQKPELKGSDLLHMFLTSMDNFEDSESAIGRLLRKSMPMALRKERGQNLESFISVFMASVETKLKQRYEWKDLSENLLEKKFKIAENPIFGNNLNIIEDENQTPLEEISNQIKFPCGPINCIIFFGVHVYNMSNSVVQLILAIQSMCGNIVDSIIQRYISLRIVKSITPSKISNLIELLENLLFPGDDAPQKTDHQISVEHLNLLNNSVFSPLLMCLFHCTQNSVMNKQLFYRLLDVLLAEMFPELRTQLNEQS</sequence>
<dbReference type="Gene3D" id="1.10.167.10">
    <property type="entry name" value="Regulator of G-protein Signalling 4, domain 2"/>
    <property type="match status" value="1"/>
</dbReference>
<gene>
    <name evidence="5" type="primary">SNX14</name>
</gene>
<dbReference type="EMBL" id="GFXV01004296">
    <property type="protein sequence ID" value="MBW16101.1"/>
    <property type="molecule type" value="Transcribed_RNA"/>
</dbReference>
<dbReference type="GO" id="GO:0035091">
    <property type="term" value="F:phosphatidylinositol binding"/>
    <property type="evidence" value="ECO:0007669"/>
    <property type="project" value="InterPro"/>
</dbReference>
<evidence type="ECO:0000259" key="3">
    <source>
        <dbReference type="PROSITE" id="PS50195"/>
    </source>
</evidence>
<dbReference type="PROSITE" id="PS50195">
    <property type="entry name" value="PX"/>
    <property type="match status" value="1"/>
</dbReference>
<dbReference type="PROSITE" id="PS51257">
    <property type="entry name" value="PROKAR_LIPOPROTEIN"/>
    <property type="match status" value="1"/>
</dbReference>
<dbReference type="Gene3D" id="3.30.1520.10">
    <property type="entry name" value="Phox-like domain"/>
    <property type="match status" value="1"/>
</dbReference>
<dbReference type="PANTHER" id="PTHR22775">
    <property type="entry name" value="SORTING NEXIN"/>
    <property type="match status" value="1"/>
</dbReference>
<proteinExistence type="predicted"/>
<dbReference type="AlphaFoldDB" id="A0A2H8TQE2"/>
<evidence type="ECO:0000256" key="1">
    <source>
        <dbReference type="SAM" id="Phobius"/>
    </source>
</evidence>
<dbReference type="SUPFAM" id="SSF64268">
    <property type="entry name" value="PX domain"/>
    <property type="match status" value="1"/>
</dbReference>
<dbReference type="InterPro" id="IPR036305">
    <property type="entry name" value="RGS_sf"/>
</dbReference>
<name>A0A2H8TQE2_9HEMI</name>
<dbReference type="InterPro" id="IPR001683">
    <property type="entry name" value="PX_dom"/>
</dbReference>
<reference evidence="5" key="1">
    <citation type="submission" date="2017-10" db="EMBL/GenBank/DDBJ databases">
        <title>Transcriptome Assembly of Sugarcane Aphid Adults.</title>
        <authorList>
            <person name="Scully E.D."/>
            <person name="Palmer N.A."/>
            <person name="Geib S.M."/>
            <person name="Sarath G."/>
            <person name="Sattler S.E."/>
        </authorList>
    </citation>
    <scope>NUCLEOTIDE SEQUENCE</scope>
    <source>
        <tissue evidence="5">Whole body</tissue>
    </source>
</reference>
<dbReference type="CDD" id="cd06877">
    <property type="entry name" value="PX_SNX14"/>
    <property type="match status" value="1"/>
</dbReference>
<dbReference type="Pfam" id="PF00787">
    <property type="entry name" value="PX"/>
    <property type="match status" value="1"/>
</dbReference>
<protein>
    <submittedName>
        <fullName evidence="5">Sorting nexin-14</fullName>
    </submittedName>
</protein>
<dbReference type="OrthoDB" id="5957963at2759"/>
<dbReference type="InterPro" id="IPR036871">
    <property type="entry name" value="PX_dom_sf"/>
</dbReference>
<accession>A0A2H8TQE2</accession>
<feature type="domain" description="PXA" evidence="4">
    <location>
        <begin position="106"/>
        <end position="265"/>
    </location>
</feature>
<keyword evidence="1" id="KW-0812">Transmembrane</keyword>
<dbReference type="GO" id="GO:0005770">
    <property type="term" value="C:late endosome"/>
    <property type="evidence" value="ECO:0007669"/>
    <property type="project" value="TreeGrafter"/>
</dbReference>
<dbReference type="InterPro" id="IPR044926">
    <property type="entry name" value="RGS_subdomain_2"/>
</dbReference>